<evidence type="ECO:0000256" key="3">
    <source>
        <dbReference type="ARBA" id="ARBA00022692"/>
    </source>
</evidence>
<comment type="catalytic activity">
    <reaction evidence="8">
        <text>fluoride(in) = fluoride(out)</text>
        <dbReference type="Rhea" id="RHEA:76159"/>
        <dbReference type="ChEBI" id="CHEBI:17051"/>
    </reaction>
    <physiologicalReaction direction="left-to-right" evidence="8">
        <dbReference type="Rhea" id="RHEA:76160"/>
    </physiologicalReaction>
</comment>
<feature type="transmembrane region" description="Helical" evidence="10">
    <location>
        <begin position="95"/>
        <end position="117"/>
    </location>
</feature>
<dbReference type="EMBL" id="MINN01000128">
    <property type="protein sequence ID" value="OIU68543.1"/>
    <property type="molecule type" value="Genomic_DNA"/>
</dbReference>
<dbReference type="PANTHER" id="PTHR28259">
    <property type="entry name" value="FLUORIDE EXPORT PROTEIN 1-RELATED"/>
    <property type="match status" value="1"/>
</dbReference>
<reference evidence="11 12" key="1">
    <citation type="submission" date="2016-09" db="EMBL/GenBank/DDBJ databases">
        <title>Bacillus aquimaris SAMM genome sequence reveals colonization and biosurfactant production capacities.</title>
        <authorList>
            <person name="Waghmode S.R."/>
            <person name="Suryavanshi M.V."/>
        </authorList>
    </citation>
    <scope>NUCLEOTIDE SEQUENCE [LARGE SCALE GENOMIC DNA]</scope>
    <source>
        <strain evidence="11 12">SAMM</strain>
    </source>
</reference>
<gene>
    <name evidence="10" type="primary">fluC</name>
    <name evidence="10" type="synonym">crcB</name>
    <name evidence="11" type="ORF">BHE18_16575</name>
</gene>
<evidence type="ECO:0000256" key="7">
    <source>
        <dbReference type="ARBA" id="ARBA00035120"/>
    </source>
</evidence>
<comment type="activity regulation">
    <text evidence="10">Na(+) is not transported, but it plays an essential structural role and its presence is essential for fluoride channel function.</text>
</comment>
<keyword evidence="3 10" id="KW-0812">Transmembrane</keyword>
<evidence type="ECO:0000256" key="1">
    <source>
        <dbReference type="ARBA" id="ARBA00004651"/>
    </source>
</evidence>
<dbReference type="GO" id="GO:0062054">
    <property type="term" value="F:fluoride channel activity"/>
    <property type="evidence" value="ECO:0007669"/>
    <property type="project" value="UniProtKB-UniRule"/>
</dbReference>
<dbReference type="GO" id="GO:0140114">
    <property type="term" value="P:cellular detoxification of fluoride"/>
    <property type="evidence" value="ECO:0007669"/>
    <property type="project" value="UniProtKB-UniRule"/>
</dbReference>
<feature type="transmembrane region" description="Helical" evidence="10">
    <location>
        <begin position="67"/>
        <end position="89"/>
    </location>
</feature>
<keyword evidence="12" id="KW-1185">Reference proteome</keyword>
<keyword evidence="10" id="KW-0813">Transport</keyword>
<protein>
    <recommendedName>
        <fullName evidence="10">Fluoride-specific ion channel FluC</fullName>
    </recommendedName>
</protein>
<dbReference type="NCBIfam" id="TIGR00494">
    <property type="entry name" value="crcB"/>
    <property type="match status" value="1"/>
</dbReference>
<evidence type="ECO:0000256" key="10">
    <source>
        <dbReference type="HAMAP-Rule" id="MF_00454"/>
    </source>
</evidence>
<comment type="function">
    <text evidence="9 10">Fluoride-specific ion channel. Important for reducing fluoride concentration in the cell, thus reducing its toxicity.</text>
</comment>
<evidence type="ECO:0000313" key="11">
    <source>
        <dbReference type="EMBL" id="OIU68543.1"/>
    </source>
</evidence>
<name>A0A1J6WKN9_9BACI</name>
<keyword evidence="10" id="KW-0915">Sodium</keyword>
<comment type="caution">
    <text evidence="11">The sequence shown here is derived from an EMBL/GenBank/DDBJ whole genome shotgun (WGS) entry which is preliminary data.</text>
</comment>
<evidence type="ECO:0000256" key="9">
    <source>
        <dbReference type="ARBA" id="ARBA00049940"/>
    </source>
</evidence>
<dbReference type="Pfam" id="PF02537">
    <property type="entry name" value="CRCB"/>
    <property type="match status" value="1"/>
</dbReference>
<dbReference type="AlphaFoldDB" id="A0A1J6WKN9"/>
<dbReference type="Proteomes" id="UP000182062">
    <property type="component" value="Unassembled WGS sequence"/>
</dbReference>
<dbReference type="GO" id="GO:0046872">
    <property type="term" value="F:metal ion binding"/>
    <property type="evidence" value="ECO:0007669"/>
    <property type="project" value="UniProtKB-KW"/>
</dbReference>
<sequence>MISYLLVGLAGSLGAMLRYWVGYAFFDESGMFPYATLTVNLIGSFVLALFTTAFVRKFSLPGHVKTAIGTGFIGSFTTFSTLSVETVTLFENGHILLGAVYIFVSILGGLAMSRIGFRMQKGEAVR</sequence>
<accession>A0A1J6WKN9</accession>
<feature type="binding site" evidence="10">
    <location>
        <position position="74"/>
    </location>
    <ligand>
        <name>Na(+)</name>
        <dbReference type="ChEBI" id="CHEBI:29101"/>
        <note>structural</note>
    </ligand>
</feature>
<comment type="similarity">
    <text evidence="7 10">Belongs to the fluoride channel Fluc/FEX (TC 1.A.43) family.</text>
</comment>
<dbReference type="GO" id="GO:0005886">
    <property type="term" value="C:plasma membrane"/>
    <property type="evidence" value="ECO:0007669"/>
    <property type="project" value="UniProtKB-SubCell"/>
</dbReference>
<evidence type="ECO:0000256" key="6">
    <source>
        <dbReference type="ARBA" id="ARBA00023303"/>
    </source>
</evidence>
<evidence type="ECO:0000256" key="2">
    <source>
        <dbReference type="ARBA" id="ARBA00022475"/>
    </source>
</evidence>
<keyword evidence="10" id="KW-0406">Ion transport</keyword>
<comment type="subcellular location">
    <subcellularLocation>
        <location evidence="1 10">Cell membrane</location>
        <topology evidence="1 10">Multi-pass membrane protein</topology>
    </subcellularLocation>
</comment>
<feature type="transmembrane region" description="Helical" evidence="10">
    <location>
        <begin position="32"/>
        <end position="55"/>
    </location>
</feature>
<dbReference type="HAMAP" id="MF_00454">
    <property type="entry name" value="FluC"/>
    <property type="match status" value="1"/>
</dbReference>
<evidence type="ECO:0000256" key="4">
    <source>
        <dbReference type="ARBA" id="ARBA00022989"/>
    </source>
</evidence>
<evidence type="ECO:0000256" key="5">
    <source>
        <dbReference type="ARBA" id="ARBA00023136"/>
    </source>
</evidence>
<keyword evidence="6 10" id="KW-0407">Ion channel</keyword>
<organism evidence="11 12">
    <name type="scientific">Rossellomorea aquimaris</name>
    <dbReference type="NCBI Taxonomy" id="189382"/>
    <lineage>
        <taxon>Bacteria</taxon>
        <taxon>Bacillati</taxon>
        <taxon>Bacillota</taxon>
        <taxon>Bacilli</taxon>
        <taxon>Bacillales</taxon>
        <taxon>Bacillaceae</taxon>
        <taxon>Rossellomorea</taxon>
    </lineage>
</organism>
<keyword evidence="10" id="KW-0479">Metal-binding</keyword>
<proteinExistence type="inferred from homology"/>
<feature type="transmembrane region" description="Helical" evidence="10">
    <location>
        <begin position="5"/>
        <end position="26"/>
    </location>
</feature>
<evidence type="ECO:0000313" key="12">
    <source>
        <dbReference type="Proteomes" id="UP000182062"/>
    </source>
</evidence>
<feature type="binding site" evidence="10">
    <location>
        <position position="77"/>
    </location>
    <ligand>
        <name>Na(+)</name>
        <dbReference type="ChEBI" id="CHEBI:29101"/>
        <note>structural</note>
    </ligand>
</feature>
<dbReference type="PANTHER" id="PTHR28259:SF1">
    <property type="entry name" value="FLUORIDE EXPORT PROTEIN 1-RELATED"/>
    <property type="match status" value="1"/>
</dbReference>
<evidence type="ECO:0000256" key="8">
    <source>
        <dbReference type="ARBA" id="ARBA00035585"/>
    </source>
</evidence>
<keyword evidence="4 10" id="KW-1133">Transmembrane helix</keyword>
<keyword evidence="2 10" id="KW-1003">Cell membrane</keyword>
<keyword evidence="5 10" id="KW-0472">Membrane</keyword>
<dbReference type="InterPro" id="IPR003691">
    <property type="entry name" value="FluC"/>
</dbReference>
<dbReference type="RefSeq" id="WP_071619970.1">
    <property type="nucleotide sequence ID" value="NZ_MINN01000128.1"/>
</dbReference>